<keyword evidence="6" id="KW-1185">Reference proteome</keyword>
<gene>
    <name evidence="5" type="ORF">GCM10012286_64830</name>
</gene>
<dbReference type="PANTHER" id="PTHR12526">
    <property type="entry name" value="GLYCOSYLTRANSFERASE"/>
    <property type="match status" value="1"/>
</dbReference>
<dbReference type="Gene3D" id="3.40.50.2000">
    <property type="entry name" value="Glycogen Phosphorylase B"/>
    <property type="match status" value="2"/>
</dbReference>
<evidence type="ECO:0000259" key="4">
    <source>
        <dbReference type="Pfam" id="PF00534"/>
    </source>
</evidence>
<evidence type="ECO:0000313" key="6">
    <source>
        <dbReference type="Proteomes" id="UP000656881"/>
    </source>
</evidence>
<protein>
    <recommendedName>
        <fullName evidence="1">D-inositol 3-phosphate glycosyltransferase</fullName>
    </recommendedName>
</protein>
<dbReference type="PANTHER" id="PTHR12526:SF627">
    <property type="entry name" value="D-RHAMNOSYLTRANSFERASE WBPZ"/>
    <property type="match status" value="1"/>
</dbReference>
<feature type="domain" description="Glycosyl transferase family 1" evidence="4">
    <location>
        <begin position="203"/>
        <end position="362"/>
    </location>
</feature>
<dbReference type="SUPFAM" id="SSF53756">
    <property type="entry name" value="UDP-Glycosyltransferase/glycogen phosphorylase"/>
    <property type="match status" value="1"/>
</dbReference>
<comment type="caution">
    <text evidence="5">The sequence shown here is derived from an EMBL/GenBank/DDBJ whole genome shotgun (WGS) entry which is preliminary data.</text>
</comment>
<dbReference type="EMBL" id="BMNG01000016">
    <property type="protein sequence ID" value="GGO54625.1"/>
    <property type="molecule type" value="Genomic_DNA"/>
</dbReference>
<evidence type="ECO:0000256" key="1">
    <source>
        <dbReference type="ARBA" id="ARBA00021292"/>
    </source>
</evidence>
<evidence type="ECO:0000256" key="3">
    <source>
        <dbReference type="SAM" id="MobiDB-lite"/>
    </source>
</evidence>
<evidence type="ECO:0000256" key="2">
    <source>
        <dbReference type="ARBA" id="ARBA00022679"/>
    </source>
</evidence>
<dbReference type="InterPro" id="IPR001296">
    <property type="entry name" value="Glyco_trans_1"/>
</dbReference>
<keyword evidence="2 5" id="KW-0808">Transferase</keyword>
<dbReference type="Pfam" id="PF00534">
    <property type="entry name" value="Glycos_transf_1"/>
    <property type="match status" value="1"/>
</dbReference>
<accession>A0ABQ2MMY0</accession>
<reference evidence="6" key="1">
    <citation type="journal article" date="2019" name="Int. J. Syst. Evol. Microbiol.">
        <title>The Global Catalogue of Microorganisms (GCM) 10K type strain sequencing project: providing services to taxonomists for standard genome sequencing and annotation.</title>
        <authorList>
            <consortium name="The Broad Institute Genomics Platform"/>
            <consortium name="The Broad Institute Genome Sequencing Center for Infectious Disease"/>
            <person name="Wu L."/>
            <person name="Ma J."/>
        </authorList>
    </citation>
    <scope>NUCLEOTIDE SEQUENCE [LARGE SCALE GENOMIC DNA]</scope>
    <source>
        <strain evidence="6">CGMCC 4.7349</strain>
    </source>
</reference>
<evidence type="ECO:0000313" key="5">
    <source>
        <dbReference type="EMBL" id="GGO54625.1"/>
    </source>
</evidence>
<dbReference type="Proteomes" id="UP000656881">
    <property type="component" value="Unassembled WGS sequence"/>
</dbReference>
<sequence>MKIAFLINNAYGIGGTIRSTLNLSAAFAVRHDVEVVSVHRVQDEPALPVDPRVRLTSLIDMRENSPTYEGHHELTRQPCTMFPDTGAAAASKRLPYSALQDQRIGEYLAHTDAQVVIGTRPDLNGYLARDGQARYLRIGQEHLSLDAHAARLRGHQNAAIGHLDAFVTVSEADAAQYRAALPETATSILCIPNSVPTPDVTPSSLDTKTIVAAGRLVAVKRYDRLIAAFAKLATEHPDWTLRLYGRGPETARLRAQIESLGLYNQAFLMGPVSPIDTEWAKGSIAAVSSDMESFGMTIVEAMHCGVPVISTDCPHGPGEIIDHGQDGLLVPLTDDADAFAQTLKQLIEDTDLRHRLGAAARAKAATYAPAAIAHRYEALIHDLTPRPSLLTRLRRTLHPSTPHTAPPRPDTSPAPAGDPATRITTHARATPQGGMTVAFDAATLPPGALDLVLRLRRDPAKTEIRLPVPTPAPGTELDIQVTLDGATHCMPEGRWDCYLAPRGTNQRTRLTARLVEQAPLHGLPPFTGPEGVRSWIPYTTADGFLAIRTWLRPAHAEVQHVHIGGQSACVTATLHGSLTPDMPGPQAVITATSRTDAAHDIAIPLDDTDGRTFQFALPYPQFLGHRSTEHDLWDLRLLPRPTARPVPLGRIGGDLADRKKTDVVPAVTLEHPARGTTRAKPFFTINNDLAVSLRDATTA</sequence>
<feature type="region of interest" description="Disordered" evidence="3">
    <location>
        <begin position="398"/>
        <end position="421"/>
    </location>
</feature>
<proteinExistence type="predicted"/>
<name>A0ABQ2MMY0_9ACTN</name>
<organism evidence="5 6">
    <name type="scientific">Streptomyces lasiicapitis</name>
    <dbReference type="NCBI Taxonomy" id="1923961"/>
    <lineage>
        <taxon>Bacteria</taxon>
        <taxon>Bacillati</taxon>
        <taxon>Actinomycetota</taxon>
        <taxon>Actinomycetes</taxon>
        <taxon>Kitasatosporales</taxon>
        <taxon>Streptomycetaceae</taxon>
        <taxon>Streptomyces</taxon>
    </lineage>
</organism>
<dbReference type="GO" id="GO:0016740">
    <property type="term" value="F:transferase activity"/>
    <property type="evidence" value="ECO:0007669"/>
    <property type="project" value="UniProtKB-KW"/>
</dbReference>
<dbReference type="RefSeq" id="WP_189176658.1">
    <property type="nucleotide sequence ID" value="NZ_BMNG01000016.1"/>
</dbReference>